<dbReference type="InterPro" id="IPR050987">
    <property type="entry name" value="AtrR-like"/>
</dbReference>
<dbReference type="CDD" id="cd12148">
    <property type="entry name" value="fungal_TF_MHR"/>
    <property type="match status" value="1"/>
</dbReference>
<proteinExistence type="predicted"/>
<dbReference type="PANTHER" id="PTHR46910">
    <property type="entry name" value="TRANSCRIPTION FACTOR PDR1"/>
    <property type="match status" value="1"/>
</dbReference>
<evidence type="ECO:0000259" key="2">
    <source>
        <dbReference type="Pfam" id="PF04082"/>
    </source>
</evidence>
<dbReference type="GO" id="GO:0006351">
    <property type="term" value="P:DNA-templated transcription"/>
    <property type="evidence" value="ECO:0007669"/>
    <property type="project" value="InterPro"/>
</dbReference>
<organism evidence="3 4">
    <name type="scientific">Penicillium brevicompactum</name>
    <dbReference type="NCBI Taxonomy" id="5074"/>
    <lineage>
        <taxon>Eukaryota</taxon>
        <taxon>Fungi</taxon>
        <taxon>Dikarya</taxon>
        <taxon>Ascomycota</taxon>
        <taxon>Pezizomycotina</taxon>
        <taxon>Eurotiomycetes</taxon>
        <taxon>Eurotiomycetidae</taxon>
        <taxon>Eurotiales</taxon>
        <taxon>Aspergillaceae</taxon>
        <taxon>Penicillium</taxon>
    </lineage>
</organism>
<dbReference type="GO" id="GO:0008270">
    <property type="term" value="F:zinc ion binding"/>
    <property type="evidence" value="ECO:0007669"/>
    <property type="project" value="InterPro"/>
</dbReference>
<reference evidence="3" key="2">
    <citation type="journal article" date="2023" name="IMA Fungus">
        <title>Comparative genomic study of the Penicillium genus elucidates a diverse pangenome and 15 lateral gene transfer events.</title>
        <authorList>
            <person name="Petersen C."/>
            <person name="Sorensen T."/>
            <person name="Nielsen M.R."/>
            <person name="Sondergaard T.E."/>
            <person name="Sorensen J.L."/>
            <person name="Fitzpatrick D.A."/>
            <person name="Frisvad J.C."/>
            <person name="Nielsen K.L."/>
        </authorList>
    </citation>
    <scope>NUCLEOTIDE SEQUENCE</scope>
    <source>
        <strain evidence="3">IBT 35673</strain>
    </source>
</reference>
<dbReference type="EMBL" id="JAPZBQ010000001">
    <property type="protein sequence ID" value="KAJ5351556.1"/>
    <property type="molecule type" value="Genomic_DNA"/>
</dbReference>
<dbReference type="Proteomes" id="UP001147695">
    <property type="component" value="Unassembled WGS sequence"/>
</dbReference>
<sequence length="439" mass="50372">MQDYLDYIYPMVPVIHRPSFQNALCNDQDRDDDGFLALTVAIAALVVATMARRFHEYQSDTRTLRYNSRKEFVHACYKKAMGLRTSTYFDQLSFQKFAVSYLFQASFLQLGDHNWSRMLSVEAMQLARLLKLHQISDYNGLNCIEAQLRKKGFWLMFYTFVHAHVQNLQGERLAYLDPVLLDSINPEDLMPLEVDDELIFESSVLAAAGNESSLVTGFIIHSRVFWAAIRDPVLKPTGGHCPCVRVKDCNTQINHFNERLHCLQDLATHIPPSFQPWTTTQEGANDDDMDNDKKIAQSQFASIQANLHVTLIWLQSLILDQLEAAQSHYQHDPSLTEHPAIMDQRSIWIEREKLCRQLFFILFNFPRLSIETNGLHLANKVRDVVASLIGCPFHPDDPLSKQASEYVQLSTDILSRLDSSEGINTMHLQTWIDTDRVHG</sequence>
<keyword evidence="1" id="KW-0539">Nucleus</keyword>
<dbReference type="Pfam" id="PF04082">
    <property type="entry name" value="Fungal_trans"/>
    <property type="match status" value="1"/>
</dbReference>
<protein>
    <recommendedName>
        <fullName evidence="2">Xylanolytic transcriptional activator regulatory domain-containing protein</fullName>
    </recommendedName>
</protein>
<dbReference type="GO" id="GO:0003700">
    <property type="term" value="F:DNA-binding transcription factor activity"/>
    <property type="evidence" value="ECO:0007669"/>
    <property type="project" value="InterPro"/>
</dbReference>
<dbReference type="AlphaFoldDB" id="A0A9W9R0P6"/>
<reference evidence="3" key="1">
    <citation type="submission" date="2022-12" db="EMBL/GenBank/DDBJ databases">
        <authorList>
            <person name="Petersen C."/>
        </authorList>
    </citation>
    <scope>NUCLEOTIDE SEQUENCE</scope>
    <source>
        <strain evidence="3">IBT 35673</strain>
    </source>
</reference>
<dbReference type="GO" id="GO:0003677">
    <property type="term" value="F:DNA binding"/>
    <property type="evidence" value="ECO:0007669"/>
    <property type="project" value="InterPro"/>
</dbReference>
<evidence type="ECO:0000313" key="3">
    <source>
        <dbReference type="EMBL" id="KAJ5351556.1"/>
    </source>
</evidence>
<gene>
    <name evidence="3" type="ORF">N7452_000530</name>
</gene>
<accession>A0A9W9R0P6</accession>
<dbReference type="PANTHER" id="PTHR46910:SF40">
    <property type="entry name" value="ZN(II)2CYS6 TRANSCRIPTION FACTOR (EUROFUNG)"/>
    <property type="match status" value="1"/>
</dbReference>
<name>A0A9W9R0P6_PENBR</name>
<evidence type="ECO:0000256" key="1">
    <source>
        <dbReference type="ARBA" id="ARBA00023242"/>
    </source>
</evidence>
<dbReference type="InterPro" id="IPR007219">
    <property type="entry name" value="XnlR_reg_dom"/>
</dbReference>
<evidence type="ECO:0000313" key="4">
    <source>
        <dbReference type="Proteomes" id="UP001147695"/>
    </source>
</evidence>
<comment type="caution">
    <text evidence="3">The sequence shown here is derived from an EMBL/GenBank/DDBJ whole genome shotgun (WGS) entry which is preliminary data.</text>
</comment>
<feature type="domain" description="Xylanolytic transcriptional activator regulatory" evidence="2">
    <location>
        <begin position="2"/>
        <end position="158"/>
    </location>
</feature>